<evidence type="ECO:0000256" key="1">
    <source>
        <dbReference type="SAM" id="Phobius"/>
    </source>
</evidence>
<evidence type="ECO:0000313" key="2">
    <source>
        <dbReference type="EMBL" id="KKO74681.1"/>
    </source>
</evidence>
<accession>A0A0F9WAR0</accession>
<feature type="transmembrane region" description="Helical" evidence="1">
    <location>
        <begin position="7"/>
        <end position="25"/>
    </location>
</feature>
<keyword evidence="1" id="KW-0812">Transmembrane</keyword>
<protein>
    <submittedName>
        <fullName evidence="2">Uncharacterized protein</fullName>
    </submittedName>
</protein>
<gene>
    <name evidence="2" type="ORF">AAJ76_5100015841</name>
</gene>
<name>A0A0F9WAR0_9MICR</name>
<reference evidence="2 3" key="1">
    <citation type="journal article" date="2015" name="Environ. Microbiol.">
        <title>Genome analyses suggest the presence of polyploidy and recent human-driven expansions in eight global populations of the honeybee pathogen Nosema ceranae.</title>
        <authorList>
            <person name="Pelin A."/>
            <person name="Selman M."/>
            <person name="Aris-Brosou S."/>
            <person name="Farinelli L."/>
            <person name="Corradi N."/>
        </authorList>
    </citation>
    <scope>NUCLEOTIDE SEQUENCE [LARGE SCALE GENOMIC DNA]</scope>
    <source>
        <strain evidence="2 3">PA08 1199</strain>
    </source>
</reference>
<dbReference type="RefSeq" id="XP_024330423.1">
    <property type="nucleotide sequence ID" value="XM_024475911.1"/>
</dbReference>
<comment type="caution">
    <text evidence="2">The sequence shown here is derived from an EMBL/GenBank/DDBJ whole genome shotgun (WGS) entry which is preliminary data.</text>
</comment>
<evidence type="ECO:0000313" key="3">
    <source>
        <dbReference type="Proteomes" id="UP000034350"/>
    </source>
</evidence>
<keyword evidence="3" id="KW-1185">Reference proteome</keyword>
<keyword evidence="1" id="KW-1133">Transmembrane helix</keyword>
<organism evidence="2 3">
    <name type="scientific">Vairimorpha ceranae</name>
    <dbReference type="NCBI Taxonomy" id="40302"/>
    <lineage>
        <taxon>Eukaryota</taxon>
        <taxon>Fungi</taxon>
        <taxon>Fungi incertae sedis</taxon>
        <taxon>Microsporidia</taxon>
        <taxon>Nosematidae</taxon>
        <taxon>Vairimorpha</taxon>
    </lineage>
</organism>
<dbReference type="Proteomes" id="UP000034350">
    <property type="component" value="Unassembled WGS sequence"/>
</dbReference>
<dbReference type="EMBL" id="JPQZ01000051">
    <property type="protein sequence ID" value="KKO74681.1"/>
    <property type="molecule type" value="Genomic_DNA"/>
</dbReference>
<dbReference type="VEuPathDB" id="MicrosporidiaDB:AAJ76_5100015841"/>
<keyword evidence="1" id="KW-0472">Membrane</keyword>
<dbReference type="AlphaFoldDB" id="A0A0F9WAR0"/>
<proteinExistence type="predicted"/>
<sequence length="64" mass="7610">MIDSKHVLYVSTICYLYIFYILVINPFVNENSKQEDFIIMISGLLFSVIFSIYYFLKINIFALK</sequence>
<feature type="transmembrane region" description="Helical" evidence="1">
    <location>
        <begin position="37"/>
        <end position="56"/>
    </location>
</feature>
<dbReference type="GeneID" id="36320859"/>